<accession>W3A276</accession>
<protein>
    <submittedName>
        <fullName evidence="2">Uncharacterized protein</fullName>
    </submittedName>
</protein>
<comment type="caution">
    <text evidence="2">The sequence shown here is derived from an EMBL/GenBank/DDBJ whole genome shotgun (WGS) entry which is preliminary data.</text>
</comment>
<gene>
    <name evidence="2" type="ORF">F442_02377</name>
</gene>
<dbReference type="EMBL" id="ANIY01000499">
    <property type="protein sequence ID" value="ETP52639.1"/>
    <property type="molecule type" value="Genomic_DNA"/>
</dbReference>
<feature type="region of interest" description="Disordered" evidence="1">
    <location>
        <begin position="17"/>
        <end position="66"/>
    </location>
</feature>
<proteinExistence type="predicted"/>
<sequence length="118" mass="13064">MRAIRSNTKAVAVPNESLTTDVFQSEEVDDGSIVDEDREDDDAQRTPAMSTTVETEIREETETDTSNLATTSASKSVSVMPTTHINKCPHPRWLRAPVTSGDDCVCCQCYGYHIVQLR</sequence>
<reference evidence="2 3" key="1">
    <citation type="submission" date="2013-11" db="EMBL/GenBank/DDBJ databases">
        <title>The Genome Sequence of Phytophthora parasitica P10297.</title>
        <authorList>
            <consortium name="The Broad Institute Genomics Platform"/>
            <person name="Russ C."/>
            <person name="Tyler B."/>
            <person name="Panabieres F."/>
            <person name="Shan W."/>
            <person name="Tripathy S."/>
            <person name="Grunwald N."/>
            <person name="Machado M."/>
            <person name="Johnson C.S."/>
            <person name="Walker B."/>
            <person name="Young S.K."/>
            <person name="Zeng Q."/>
            <person name="Gargeya S."/>
            <person name="Fitzgerald M."/>
            <person name="Haas B."/>
            <person name="Abouelleil A."/>
            <person name="Allen A.W."/>
            <person name="Alvarado L."/>
            <person name="Arachchi H.M."/>
            <person name="Berlin A.M."/>
            <person name="Chapman S.B."/>
            <person name="Gainer-Dewar J."/>
            <person name="Goldberg J."/>
            <person name="Griggs A."/>
            <person name="Gujja S."/>
            <person name="Hansen M."/>
            <person name="Howarth C."/>
            <person name="Imamovic A."/>
            <person name="Ireland A."/>
            <person name="Larimer J."/>
            <person name="McCowan C."/>
            <person name="Murphy C."/>
            <person name="Pearson M."/>
            <person name="Poon T.W."/>
            <person name="Priest M."/>
            <person name="Roberts A."/>
            <person name="Saif S."/>
            <person name="Shea T."/>
            <person name="Sisk P."/>
            <person name="Sykes S."/>
            <person name="Wortman J."/>
            <person name="Nusbaum C."/>
            <person name="Birren B."/>
        </authorList>
    </citation>
    <scope>NUCLEOTIDE SEQUENCE [LARGE SCALE GENOMIC DNA]</scope>
    <source>
        <strain evidence="2 3">P10297</strain>
    </source>
</reference>
<dbReference type="AlphaFoldDB" id="W3A276"/>
<dbReference type="Proteomes" id="UP000018948">
    <property type="component" value="Unassembled WGS sequence"/>
</dbReference>
<feature type="compositionally biased region" description="Acidic residues" evidence="1">
    <location>
        <begin position="24"/>
        <end position="42"/>
    </location>
</feature>
<evidence type="ECO:0000313" key="2">
    <source>
        <dbReference type="EMBL" id="ETP52639.1"/>
    </source>
</evidence>
<name>W3A276_PHYNI</name>
<organism evidence="2 3">
    <name type="scientific">Phytophthora nicotianae P10297</name>
    <dbReference type="NCBI Taxonomy" id="1317064"/>
    <lineage>
        <taxon>Eukaryota</taxon>
        <taxon>Sar</taxon>
        <taxon>Stramenopiles</taxon>
        <taxon>Oomycota</taxon>
        <taxon>Peronosporomycetes</taxon>
        <taxon>Peronosporales</taxon>
        <taxon>Peronosporaceae</taxon>
        <taxon>Phytophthora</taxon>
    </lineage>
</organism>
<evidence type="ECO:0000313" key="3">
    <source>
        <dbReference type="Proteomes" id="UP000018948"/>
    </source>
</evidence>
<evidence type="ECO:0000256" key="1">
    <source>
        <dbReference type="SAM" id="MobiDB-lite"/>
    </source>
</evidence>